<sequence length="196" mass="21504">MAAFLPLAILVFVSLLAAGTTANNGYTTPSPSPQQQQQYTPLALLTPPPAHSDKLLVKVEGMVYCQSCAQRNTHSLEGAKPLPNAEVSVICHDAKNRIMVGCRRAIADEHGYFLAELGVTKVSDFYMSNPRKACYVRLRASPDFECNNPTNINYSSIEGAPLRDEGKRWADHDYDNIVYAAGPLSFRPAICPSKHH</sequence>
<dbReference type="PANTHER" id="PTHR33470">
    <property type="entry name" value="OS01G0164075 PROTEIN"/>
    <property type="match status" value="1"/>
</dbReference>
<accession>A0A0E0JEF8</accession>
<evidence type="ECO:0000313" key="3">
    <source>
        <dbReference type="EnsemblPlants" id="OPUNC01G03860.1"/>
    </source>
</evidence>
<dbReference type="eggNOG" id="ENOG502RY0E">
    <property type="taxonomic scope" value="Eukaryota"/>
</dbReference>
<dbReference type="AlphaFoldDB" id="A0A0E0JEF8"/>
<evidence type="ECO:0000256" key="1">
    <source>
        <dbReference type="ARBA" id="ARBA00022729"/>
    </source>
</evidence>
<name>A0A0E0JEF8_ORYPU</name>
<dbReference type="Pfam" id="PF01190">
    <property type="entry name" value="Pollen_Ole_e_1"/>
    <property type="match status" value="1"/>
</dbReference>
<keyword evidence="1 2" id="KW-0732">Signal</keyword>
<proteinExistence type="predicted"/>
<dbReference type="Gramene" id="OPUNC01G03860.1">
    <property type="protein sequence ID" value="OPUNC01G03860.1"/>
    <property type="gene ID" value="OPUNC01G03860"/>
</dbReference>
<dbReference type="OMA" id="TISHAYH"/>
<reference evidence="3" key="2">
    <citation type="submission" date="2018-05" db="EMBL/GenBank/DDBJ databases">
        <title>OpunRS2 (Oryza punctata Reference Sequence Version 2).</title>
        <authorList>
            <person name="Zhang J."/>
            <person name="Kudrna D."/>
            <person name="Lee S."/>
            <person name="Talag J."/>
            <person name="Welchert J."/>
            <person name="Wing R.A."/>
        </authorList>
    </citation>
    <scope>NUCLEOTIDE SEQUENCE [LARGE SCALE GENOMIC DNA]</scope>
</reference>
<feature type="signal peptide" evidence="2">
    <location>
        <begin position="1"/>
        <end position="22"/>
    </location>
</feature>
<reference evidence="3" key="1">
    <citation type="submission" date="2015-04" db="UniProtKB">
        <authorList>
            <consortium name="EnsemblPlants"/>
        </authorList>
    </citation>
    <scope>IDENTIFICATION</scope>
</reference>
<organism evidence="3">
    <name type="scientific">Oryza punctata</name>
    <name type="common">Red rice</name>
    <dbReference type="NCBI Taxonomy" id="4537"/>
    <lineage>
        <taxon>Eukaryota</taxon>
        <taxon>Viridiplantae</taxon>
        <taxon>Streptophyta</taxon>
        <taxon>Embryophyta</taxon>
        <taxon>Tracheophyta</taxon>
        <taxon>Spermatophyta</taxon>
        <taxon>Magnoliopsida</taxon>
        <taxon>Liliopsida</taxon>
        <taxon>Poales</taxon>
        <taxon>Poaceae</taxon>
        <taxon>BOP clade</taxon>
        <taxon>Oryzoideae</taxon>
        <taxon>Oryzeae</taxon>
        <taxon>Oryzinae</taxon>
        <taxon>Oryza</taxon>
    </lineage>
</organism>
<dbReference type="STRING" id="4537.A0A0E0JEF8"/>
<protein>
    <submittedName>
        <fullName evidence="3">Uncharacterized protein</fullName>
    </submittedName>
</protein>
<dbReference type="EnsemblPlants" id="OPUNC01G03860.1">
    <property type="protein sequence ID" value="OPUNC01G03860.1"/>
    <property type="gene ID" value="OPUNC01G03860"/>
</dbReference>
<dbReference type="HOGENOM" id="CLU_128430_0_0_1"/>
<dbReference type="Proteomes" id="UP000026962">
    <property type="component" value="Chromosome 1"/>
</dbReference>
<dbReference type="GO" id="GO:0071944">
    <property type="term" value="C:cell periphery"/>
    <property type="evidence" value="ECO:0007669"/>
    <property type="project" value="TreeGrafter"/>
</dbReference>
<evidence type="ECO:0000313" key="4">
    <source>
        <dbReference type="Proteomes" id="UP000026962"/>
    </source>
</evidence>
<evidence type="ECO:0000256" key="2">
    <source>
        <dbReference type="SAM" id="SignalP"/>
    </source>
</evidence>
<dbReference type="PANTHER" id="PTHR33470:SF4">
    <property type="entry name" value="OS01G0164025 PROTEIN"/>
    <property type="match status" value="1"/>
</dbReference>
<feature type="chain" id="PRO_5002363846" evidence="2">
    <location>
        <begin position="23"/>
        <end position="196"/>
    </location>
</feature>
<keyword evidence="4" id="KW-1185">Reference proteome</keyword>